<sequence length="135" mass="15732">MFNLNEIRSKGKFLGVKTTKNEENLDIYQYPPEIDTGFLNQFYIFYQDQNIPGYHINITFQNNCKWIKIGDIKVPKGSRRGYGSILLKEVENAAKSLGIERIWGNLDSEDDEHRAIQVSFYKKAGYQINQNTVFK</sequence>
<evidence type="ECO:0000259" key="1">
    <source>
        <dbReference type="PROSITE" id="PS51186"/>
    </source>
</evidence>
<gene>
    <name evidence="2" type="ORF">JYA64_21865</name>
</gene>
<dbReference type="SUPFAM" id="SSF55729">
    <property type="entry name" value="Acyl-CoA N-acyltransferases (Nat)"/>
    <property type="match status" value="1"/>
</dbReference>
<dbReference type="InterPro" id="IPR016181">
    <property type="entry name" value="Acyl_CoA_acyltransferase"/>
</dbReference>
<keyword evidence="3" id="KW-1185">Reference proteome</keyword>
<accession>A0ABS2ZKZ6</accession>
<dbReference type="RefSeq" id="WP_188402158.1">
    <property type="nucleotide sequence ID" value="NZ_BMCE01000001.1"/>
</dbReference>
<name>A0ABS2ZKZ6_9BACL</name>
<dbReference type="EMBL" id="JAFHKS010000044">
    <property type="protein sequence ID" value="MBN3547963.1"/>
    <property type="molecule type" value="Genomic_DNA"/>
</dbReference>
<reference evidence="2 3" key="1">
    <citation type="submission" date="2021-01" db="EMBL/GenBank/DDBJ databases">
        <title>Genome Sequencing of Type Strains.</title>
        <authorList>
            <person name="Lemaire J.F."/>
            <person name="Inderbitzin P."/>
            <person name="Collins S.B."/>
            <person name="Wespe N."/>
            <person name="Knight-Connoni V."/>
        </authorList>
    </citation>
    <scope>NUCLEOTIDE SEQUENCE [LARGE SCALE GENOMIC DNA]</scope>
    <source>
        <strain evidence="2 3">DSM 14730</strain>
    </source>
</reference>
<dbReference type="CDD" id="cd04301">
    <property type="entry name" value="NAT_SF"/>
    <property type="match status" value="1"/>
</dbReference>
<organism evidence="2 3">
    <name type="scientific">Fictibacillus barbaricus</name>
    <dbReference type="NCBI Taxonomy" id="182136"/>
    <lineage>
        <taxon>Bacteria</taxon>
        <taxon>Bacillati</taxon>
        <taxon>Bacillota</taxon>
        <taxon>Bacilli</taxon>
        <taxon>Bacillales</taxon>
        <taxon>Fictibacillaceae</taxon>
        <taxon>Fictibacillus</taxon>
    </lineage>
</organism>
<dbReference type="Proteomes" id="UP001319060">
    <property type="component" value="Unassembled WGS sequence"/>
</dbReference>
<feature type="domain" description="N-acetyltransferase" evidence="1">
    <location>
        <begin position="1"/>
        <end position="135"/>
    </location>
</feature>
<dbReference type="InterPro" id="IPR000182">
    <property type="entry name" value="GNAT_dom"/>
</dbReference>
<proteinExistence type="predicted"/>
<dbReference type="Gene3D" id="3.40.630.30">
    <property type="match status" value="1"/>
</dbReference>
<dbReference type="Pfam" id="PF00583">
    <property type="entry name" value="Acetyltransf_1"/>
    <property type="match status" value="1"/>
</dbReference>
<comment type="caution">
    <text evidence="2">The sequence shown here is derived from an EMBL/GenBank/DDBJ whole genome shotgun (WGS) entry which is preliminary data.</text>
</comment>
<evidence type="ECO:0000313" key="2">
    <source>
        <dbReference type="EMBL" id="MBN3547963.1"/>
    </source>
</evidence>
<dbReference type="PROSITE" id="PS51186">
    <property type="entry name" value="GNAT"/>
    <property type="match status" value="1"/>
</dbReference>
<protein>
    <submittedName>
        <fullName evidence="2">GNAT family N-acetyltransferase</fullName>
    </submittedName>
</protein>
<evidence type="ECO:0000313" key="3">
    <source>
        <dbReference type="Proteomes" id="UP001319060"/>
    </source>
</evidence>